<proteinExistence type="predicted"/>
<keyword evidence="2" id="KW-1185">Reference proteome</keyword>
<sequence>MLLLMTICFLADPSVCREERLSLSFEDTGYTACMVHAQWVLAEWQQSHPGWRIDRWHCVARAAVPKKI</sequence>
<dbReference type="AlphaFoldDB" id="A0A7X3SP43"/>
<name>A0A7X3SP43_9HYPH</name>
<evidence type="ECO:0000313" key="2">
    <source>
        <dbReference type="Proteomes" id="UP000436483"/>
    </source>
</evidence>
<dbReference type="RefSeq" id="WP_160884664.1">
    <property type="nucleotide sequence ID" value="NZ_WURB01000007.1"/>
</dbReference>
<protein>
    <submittedName>
        <fullName evidence="1">Uncharacterized protein</fullName>
    </submittedName>
</protein>
<accession>A0A7X3SP43</accession>
<dbReference type="Proteomes" id="UP000436483">
    <property type="component" value="Unassembled WGS sequence"/>
</dbReference>
<comment type="caution">
    <text evidence="1">The sequence shown here is derived from an EMBL/GenBank/DDBJ whole genome shotgun (WGS) entry which is preliminary data.</text>
</comment>
<gene>
    <name evidence="1" type="ORF">GR328_11435</name>
</gene>
<dbReference type="OrthoDB" id="7363897at2"/>
<reference evidence="1 2" key="1">
    <citation type="submission" date="2019-12" db="EMBL/GenBank/DDBJ databases">
        <authorList>
            <person name="Yuan C.-G."/>
        </authorList>
    </citation>
    <scope>NUCLEOTIDE SEQUENCE [LARGE SCALE GENOMIC DNA]</scope>
    <source>
        <strain evidence="1 2">KCTC 23863</strain>
    </source>
</reference>
<evidence type="ECO:0000313" key="1">
    <source>
        <dbReference type="EMBL" id="MXQ12066.1"/>
    </source>
</evidence>
<dbReference type="EMBL" id="WURB01000007">
    <property type="protein sequence ID" value="MXQ12066.1"/>
    <property type="molecule type" value="Genomic_DNA"/>
</dbReference>
<organism evidence="1 2">
    <name type="scientific">Microvirga makkahensis</name>
    <dbReference type="NCBI Taxonomy" id="1128670"/>
    <lineage>
        <taxon>Bacteria</taxon>
        <taxon>Pseudomonadati</taxon>
        <taxon>Pseudomonadota</taxon>
        <taxon>Alphaproteobacteria</taxon>
        <taxon>Hyphomicrobiales</taxon>
        <taxon>Methylobacteriaceae</taxon>
        <taxon>Microvirga</taxon>
    </lineage>
</organism>
<reference evidence="1 2" key="2">
    <citation type="submission" date="2020-01" db="EMBL/GenBank/DDBJ databases">
        <title>Microvirga sp. nov., an arsenate reduction bacterium isolated from Tibet hotspring sediments.</title>
        <authorList>
            <person name="Xian W.-D."/>
            <person name="Li W.-J."/>
        </authorList>
    </citation>
    <scope>NUCLEOTIDE SEQUENCE [LARGE SCALE GENOMIC DNA]</scope>
    <source>
        <strain evidence="1 2">KCTC 23863</strain>
    </source>
</reference>